<organism evidence="2 3">
    <name type="scientific">Suillus fuscotomentosus</name>
    <dbReference type="NCBI Taxonomy" id="1912939"/>
    <lineage>
        <taxon>Eukaryota</taxon>
        <taxon>Fungi</taxon>
        <taxon>Dikarya</taxon>
        <taxon>Basidiomycota</taxon>
        <taxon>Agaricomycotina</taxon>
        <taxon>Agaricomycetes</taxon>
        <taxon>Agaricomycetidae</taxon>
        <taxon>Boletales</taxon>
        <taxon>Suillineae</taxon>
        <taxon>Suillaceae</taxon>
        <taxon>Suillus</taxon>
    </lineage>
</organism>
<feature type="transmembrane region" description="Helical" evidence="1">
    <location>
        <begin position="38"/>
        <end position="56"/>
    </location>
</feature>
<proteinExistence type="predicted"/>
<comment type="caution">
    <text evidence="2">The sequence shown here is derived from an EMBL/GenBank/DDBJ whole genome shotgun (WGS) entry which is preliminary data.</text>
</comment>
<dbReference type="RefSeq" id="XP_041218922.1">
    <property type="nucleotide sequence ID" value="XM_041363120.1"/>
</dbReference>
<keyword evidence="1" id="KW-0472">Membrane</keyword>
<reference evidence="2" key="1">
    <citation type="journal article" date="2020" name="New Phytol.">
        <title>Comparative genomics reveals dynamic genome evolution in host specialist ectomycorrhizal fungi.</title>
        <authorList>
            <person name="Lofgren L.A."/>
            <person name="Nguyen N.H."/>
            <person name="Vilgalys R."/>
            <person name="Ruytinx J."/>
            <person name="Liao H.L."/>
            <person name="Branco S."/>
            <person name="Kuo A."/>
            <person name="LaButti K."/>
            <person name="Lipzen A."/>
            <person name="Andreopoulos W."/>
            <person name="Pangilinan J."/>
            <person name="Riley R."/>
            <person name="Hundley H."/>
            <person name="Na H."/>
            <person name="Barry K."/>
            <person name="Grigoriev I.V."/>
            <person name="Stajich J.E."/>
            <person name="Kennedy P.G."/>
        </authorList>
    </citation>
    <scope>NUCLEOTIDE SEQUENCE</scope>
    <source>
        <strain evidence="2">FC203</strain>
    </source>
</reference>
<keyword evidence="3" id="KW-1185">Reference proteome</keyword>
<name>A0AAD4DSX5_9AGAM</name>
<keyword evidence="1" id="KW-0812">Transmembrane</keyword>
<dbReference type="EMBL" id="JABBWK010000101">
    <property type="protein sequence ID" value="KAG1893346.1"/>
    <property type="molecule type" value="Genomic_DNA"/>
</dbReference>
<gene>
    <name evidence="2" type="ORF">F5891DRAFT_1066832</name>
</gene>
<dbReference type="AlphaFoldDB" id="A0AAD4DSX5"/>
<accession>A0AAD4DSX5</accession>
<dbReference type="GeneID" id="64657418"/>
<protein>
    <submittedName>
        <fullName evidence="2">Uncharacterized protein</fullName>
    </submittedName>
</protein>
<dbReference type="Proteomes" id="UP001195769">
    <property type="component" value="Unassembled WGS sequence"/>
</dbReference>
<evidence type="ECO:0000313" key="3">
    <source>
        <dbReference type="Proteomes" id="UP001195769"/>
    </source>
</evidence>
<sequence>MVAENLQRIEKQDQTSRPLFEGTLKKAATTAILGSYETIISVLMVFALAMVSYQMFKNAHKQRHYHTLNHFYGRLCDDGLSDPLVAFLGERSSACTEYDIIAPRATSSDDIYDGHFDSEALQETVKVCAQENGTCRVPALPAAEDTRRSKRPWT</sequence>
<evidence type="ECO:0000313" key="2">
    <source>
        <dbReference type="EMBL" id="KAG1893346.1"/>
    </source>
</evidence>
<evidence type="ECO:0000256" key="1">
    <source>
        <dbReference type="SAM" id="Phobius"/>
    </source>
</evidence>
<keyword evidence="1" id="KW-1133">Transmembrane helix</keyword>